<dbReference type="PANTHER" id="PTHR43300:SF11">
    <property type="entry name" value="ACETYLTRANSFERASE RV3034C-RELATED"/>
    <property type="match status" value="1"/>
</dbReference>
<keyword evidence="6" id="KW-1185">Reference proteome</keyword>
<dbReference type="InterPro" id="IPR018357">
    <property type="entry name" value="Hexapep_transf_CS"/>
</dbReference>
<dbReference type="InterPro" id="IPR011004">
    <property type="entry name" value="Trimer_LpxA-like_sf"/>
</dbReference>
<proteinExistence type="inferred from homology"/>
<dbReference type="Proteomes" id="UP001262889">
    <property type="component" value="Unassembled WGS sequence"/>
</dbReference>
<comment type="similarity">
    <text evidence="1">Belongs to the transferase hexapeptide repeat family.</text>
</comment>
<dbReference type="GO" id="GO:0016746">
    <property type="term" value="F:acyltransferase activity"/>
    <property type="evidence" value="ECO:0007669"/>
    <property type="project" value="UniProtKB-KW"/>
</dbReference>
<organism evidence="5 6">
    <name type="scientific">Autumnicola tepida</name>
    <dbReference type="NCBI Taxonomy" id="3075595"/>
    <lineage>
        <taxon>Bacteria</taxon>
        <taxon>Pseudomonadati</taxon>
        <taxon>Bacteroidota</taxon>
        <taxon>Flavobacteriia</taxon>
        <taxon>Flavobacteriales</taxon>
        <taxon>Flavobacteriaceae</taxon>
        <taxon>Autumnicola</taxon>
    </lineage>
</organism>
<dbReference type="SUPFAM" id="SSF51161">
    <property type="entry name" value="Trimeric LpxA-like enzymes"/>
    <property type="match status" value="1"/>
</dbReference>
<name>A0ABU3C7Y6_9FLAO</name>
<dbReference type="PANTHER" id="PTHR43300">
    <property type="entry name" value="ACETYLTRANSFERASE"/>
    <property type="match status" value="1"/>
</dbReference>
<dbReference type="Gene3D" id="2.160.10.10">
    <property type="entry name" value="Hexapeptide repeat proteins"/>
    <property type="match status" value="1"/>
</dbReference>
<keyword evidence="2 5" id="KW-0808">Transferase</keyword>
<gene>
    <name evidence="5" type="ORF">RM553_05650</name>
</gene>
<evidence type="ECO:0000256" key="2">
    <source>
        <dbReference type="ARBA" id="ARBA00022679"/>
    </source>
</evidence>
<dbReference type="RefSeq" id="WP_311533984.1">
    <property type="nucleotide sequence ID" value="NZ_JAVRHQ010000004.1"/>
</dbReference>
<dbReference type="PROSITE" id="PS00101">
    <property type="entry name" value="HEXAPEP_TRANSFERASES"/>
    <property type="match status" value="1"/>
</dbReference>
<evidence type="ECO:0000313" key="6">
    <source>
        <dbReference type="Proteomes" id="UP001262889"/>
    </source>
</evidence>
<dbReference type="CDD" id="cd03349">
    <property type="entry name" value="LbH_XAT"/>
    <property type="match status" value="1"/>
</dbReference>
<comment type="caution">
    <text evidence="5">The sequence shown here is derived from an EMBL/GenBank/DDBJ whole genome shotgun (WGS) entry which is preliminary data.</text>
</comment>
<dbReference type="InterPro" id="IPR050179">
    <property type="entry name" value="Trans_hexapeptide_repeat"/>
</dbReference>
<dbReference type="InterPro" id="IPR001451">
    <property type="entry name" value="Hexapep"/>
</dbReference>
<reference evidence="5 6" key="1">
    <citation type="submission" date="2023-09" db="EMBL/GenBank/DDBJ databases">
        <authorList>
            <person name="Rey-Velasco X."/>
        </authorList>
    </citation>
    <scope>NUCLEOTIDE SEQUENCE [LARGE SCALE GENOMIC DNA]</scope>
    <source>
        <strain evidence="5 6">F363</strain>
    </source>
</reference>
<accession>A0ABU3C7Y6</accession>
<evidence type="ECO:0000256" key="3">
    <source>
        <dbReference type="ARBA" id="ARBA00022737"/>
    </source>
</evidence>
<dbReference type="EC" id="2.3.1.-" evidence="5"/>
<sequence>MLINYLTTLFQKKRYYKAVSFFSFWDKYTSFSKSVYIGFGVRLGNAKIGNYSRVRQLSTIYYTEIGKFSGIGVNSRIGIGQHPLNLLSTNLIFYKKNQIKNSWVRNIDFQEYKPTKIGNDVWVGESVMILGGIKIGDGAVIAARSVVTKDVPPYAIVGGVPAKIIKYRFDQEIIKRLLEIQWWNWSESKIEKNIEIFTKENISLKDLEVFNFKKKIPKAKPFIQKSY</sequence>
<keyword evidence="4 5" id="KW-0012">Acyltransferase</keyword>
<protein>
    <submittedName>
        <fullName evidence="5">CatB-related O-acetyltransferase</fullName>
        <ecNumber evidence="5">2.3.1.-</ecNumber>
    </submittedName>
</protein>
<evidence type="ECO:0000313" key="5">
    <source>
        <dbReference type="EMBL" id="MDT0642312.1"/>
    </source>
</evidence>
<evidence type="ECO:0000256" key="1">
    <source>
        <dbReference type="ARBA" id="ARBA00007274"/>
    </source>
</evidence>
<keyword evidence="3" id="KW-0677">Repeat</keyword>
<dbReference type="EMBL" id="JAVRHQ010000004">
    <property type="protein sequence ID" value="MDT0642312.1"/>
    <property type="molecule type" value="Genomic_DNA"/>
</dbReference>
<evidence type="ECO:0000256" key="4">
    <source>
        <dbReference type="ARBA" id="ARBA00023315"/>
    </source>
</evidence>
<dbReference type="Pfam" id="PF00132">
    <property type="entry name" value="Hexapep"/>
    <property type="match status" value="1"/>
</dbReference>